<dbReference type="EMBL" id="CTEE01000001">
    <property type="protein sequence ID" value="CQD22578.1"/>
    <property type="molecule type" value="Genomic_DNA"/>
</dbReference>
<reference evidence="1 2" key="1">
    <citation type="submission" date="2015-03" db="EMBL/GenBank/DDBJ databases">
        <authorList>
            <person name="Urmite Genomes"/>
        </authorList>
    </citation>
    <scope>NUCLEOTIDE SEQUENCE [LARGE SCALE GENOMIC DNA]</scope>
    <source>
        <strain evidence="1 2">CSUR P1491</strain>
    </source>
</reference>
<name>A0A0E4H1D5_MYCLN</name>
<dbReference type="AlphaFoldDB" id="A0A0E4H1D5"/>
<accession>A0A0E4H1D5</accession>
<proteinExistence type="predicted"/>
<protein>
    <submittedName>
        <fullName evidence="1">Uncharacterized protein</fullName>
    </submittedName>
</protein>
<organism evidence="1 2">
    <name type="scientific">Mycobacterium lentiflavum</name>
    <dbReference type="NCBI Taxonomy" id="141349"/>
    <lineage>
        <taxon>Bacteria</taxon>
        <taxon>Bacillati</taxon>
        <taxon>Actinomycetota</taxon>
        <taxon>Actinomycetes</taxon>
        <taxon>Mycobacteriales</taxon>
        <taxon>Mycobacteriaceae</taxon>
        <taxon>Mycobacterium</taxon>
        <taxon>Mycobacterium simiae complex</taxon>
    </lineage>
</organism>
<dbReference type="STRING" id="141349.BN1232_05670"/>
<sequence length="51" mass="5890">MRTLRTGTGWLECTITAVANCHKFVARHYAESVEYQETTDEERNMTPILQS</sequence>
<evidence type="ECO:0000313" key="2">
    <source>
        <dbReference type="Proteomes" id="UP000199251"/>
    </source>
</evidence>
<evidence type="ECO:0000313" key="1">
    <source>
        <dbReference type="EMBL" id="CQD22578.1"/>
    </source>
</evidence>
<dbReference type="Proteomes" id="UP000199251">
    <property type="component" value="Unassembled WGS sequence"/>
</dbReference>
<gene>
    <name evidence="1" type="ORF">BN1232_05670</name>
</gene>